<dbReference type="GO" id="GO:0045505">
    <property type="term" value="F:dynein intermediate chain binding"/>
    <property type="evidence" value="ECO:0007669"/>
    <property type="project" value="InterPro"/>
</dbReference>
<keyword evidence="2" id="KW-1185">Reference proteome</keyword>
<dbReference type="PANTHER" id="PTHR22878:SF70">
    <property type="entry name" value="DYNEIN HEAVY CHAIN 2, AXONEMAL"/>
    <property type="match status" value="1"/>
</dbReference>
<dbReference type="EMBL" id="VWYJ01030618">
    <property type="protein sequence ID" value="NXR04136.1"/>
    <property type="molecule type" value="Genomic_DNA"/>
</dbReference>
<gene>
    <name evidence="1" type="primary">Dnah12</name>
    <name evidence="1" type="ORF">SAGSER_R06533</name>
</gene>
<sequence length="442" mass="51180">SNKKTLRTSFLPTVLPSSVTSDMSPLQNKLLTYRRHNEQQKMLNQLLRTCDGISDVFFYSTQNLLEVCLLDPVPPIPELPSTVRKYFFSILNTNYLFMKKCVQSNPVVPIQQQWLMSMLTLVPQSLMEGKDRELIAEKLLGEIIRDYEMSMRRCVVRNVLIKPDVKGLEDEEEAPLPLSPLGLDFSRPWHNSFIQAKNQILSNLHILHPTMKTLLDFGYAAFSTFLIVDFSSFRFKGPVDCESLKTDVSLSCSKAEEKILNTWYQRVISLFTQKEALNGVKLGQVDSFYNCVAMLMSNQLKELLRRTVEAFVKLFDPEDRNCLPLFKMELILDEKKMEFYPSFQDLEQAILFIVNRIGQTLQNIQTVRSWLMGDTTTLDAELPNHVIIWATSALRKSIKDNLEGPKEYFENYVERYGWLVDGTAQARIERFEAEEHSFDEYT</sequence>
<protein>
    <submittedName>
        <fullName evidence="1">DYH12 protein</fullName>
    </submittedName>
</protein>
<dbReference type="InterPro" id="IPR026983">
    <property type="entry name" value="DHC"/>
</dbReference>
<feature type="non-terminal residue" evidence="1">
    <location>
        <position position="442"/>
    </location>
</feature>
<dbReference type="GO" id="GO:0051959">
    <property type="term" value="F:dynein light intermediate chain binding"/>
    <property type="evidence" value="ECO:0007669"/>
    <property type="project" value="InterPro"/>
</dbReference>
<evidence type="ECO:0000313" key="2">
    <source>
        <dbReference type="Proteomes" id="UP000539599"/>
    </source>
</evidence>
<organism evidence="1 2">
    <name type="scientific">Sagittarius serpentarius</name>
    <name type="common">Secretary bird</name>
    <dbReference type="NCBI Taxonomy" id="56258"/>
    <lineage>
        <taxon>Eukaryota</taxon>
        <taxon>Metazoa</taxon>
        <taxon>Chordata</taxon>
        <taxon>Craniata</taxon>
        <taxon>Vertebrata</taxon>
        <taxon>Euteleostomi</taxon>
        <taxon>Archelosauria</taxon>
        <taxon>Archosauria</taxon>
        <taxon>Dinosauria</taxon>
        <taxon>Saurischia</taxon>
        <taxon>Theropoda</taxon>
        <taxon>Coelurosauria</taxon>
        <taxon>Aves</taxon>
        <taxon>Neognathae</taxon>
        <taxon>Neoaves</taxon>
        <taxon>Telluraves</taxon>
        <taxon>Accipitrimorphae</taxon>
        <taxon>Accipitriformes</taxon>
        <taxon>Sagittariidae</taxon>
        <taxon>Sagittarius</taxon>
    </lineage>
</organism>
<dbReference type="AlphaFoldDB" id="A0A7L2I109"/>
<name>A0A7L2I109_SAGSE</name>
<dbReference type="Proteomes" id="UP000539599">
    <property type="component" value="Unassembled WGS sequence"/>
</dbReference>
<dbReference type="GO" id="GO:0030286">
    <property type="term" value="C:dynein complex"/>
    <property type="evidence" value="ECO:0007669"/>
    <property type="project" value="InterPro"/>
</dbReference>
<dbReference type="GO" id="GO:0007018">
    <property type="term" value="P:microtubule-based movement"/>
    <property type="evidence" value="ECO:0007669"/>
    <property type="project" value="InterPro"/>
</dbReference>
<reference evidence="1 2" key="1">
    <citation type="submission" date="2019-09" db="EMBL/GenBank/DDBJ databases">
        <title>Bird 10,000 Genomes (B10K) Project - Family phase.</title>
        <authorList>
            <person name="Zhang G."/>
        </authorList>
    </citation>
    <scope>NUCLEOTIDE SEQUENCE [LARGE SCALE GENOMIC DNA]</scope>
    <source>
        <strain evidence="1">B10K-DU-011-38</strain>
        <tissue evidence="1">Muscle</tissue>
    </source>
</reference>
<proteinExistence type="predicted"/>
<feature type="non-terminal residue" evidence="1">
    <location>
        <position position="1"/>
    </location>
</feature>
<accession>A0A7L2I109</accession>
<evidence type="ECO:0000313" key="1">
    <source>
        <dbReference type="EMBL" id="NXR04136.1"/>
    </source>
</evidence>
<comment type="caution">
    <text evidence="1">The sequence shown here is derived from an EMBL/GenBank/DDBJ whole genome shotgun (WGS) entry which is preliminary data.</text>
</comment>
<dbReference type="PANTHER" id="PTHR22878">
    <property type="entry name" value="DYNEIN HEAVY CHAIN 6, AXONEMAL-LIKE-RELATED"/>
    <property type="match status" value="1"/>
</dbReference>